<evidence type="ECO:0000313" key="1">
    <source>
        <dbReference type="EMBL" id="SFK09835.1"/>
    </source>
</evidence>
<comment type="caution">
    <text evidence="1">The sequence shown here is derived from an EMBL/GenBank/DDBJ whole genome shotgun (WGS) entry which is preliminary data.</text>
</comment>
<dbReference type="Pfam" id="PF08837">
    <property type="entry name" value="DUF1810"/>
    <property type="match status" value="1"/>
</dbReference>
<dbReference type="PIRSF" id="PIRSF008546">
    <property type="entry name" value="UCP008546"/>
    <property type="match status" value="1"/>
</dbReference>
<accession>A0A1I3WQP0</accession>
<reference evidence="1 2" key="1">
    <citation type="submission" date="2016-10" db="EMBL/GenBank/DDBJ databases">
        <authorList>
            <person name="Varghese N."/>
            <person name="Submissions S."/>
        </authorList>
    </citation>
    <scope>NUCLEOTIDE SEQUENCE [LARGE SCALE GENOMIC DNA]</scope>
    <source>
        <strain evidence="1 2">DSM 16392</strain>
    </source>
</reference>
<dbReference type="Gene3D" id="1.25.40.380">
    <property type="entry name" value="Protein of unknown function DUF1810"/>
    <property type="match status" value="1"/>
</dbReference>
<dbReference type="SUPFAM" id="SSF140736">
    <property type="entry name" value="Rv1873-like"/>
    <property type="match status" value="1"/>
</dbReference>
<dbReference type="EMBL" id="FOSK01000002">
    <property type="protein sequence ID" value="SFK09835.1"/>
    <property type="molecule type" value="Genomic_DNA"/>
</dbReference>
<dbReference type="InterPro" id="IPR014937">
    <property type="entry name" value="DUF1810"/>
</dbReference>
<organism evidence="1 2">
    <name type="scientific">Pseudovibrio ascidiaceicola</name>
    <dbReference type="NCBI Taxonomy" id="285279"/>
    <lineage>
        <taxon>Bacteria</taxon>
        <taxon>Pseudomonadati</taxon>
        <taxon>Pseudomonadota</taxon>
        <taxon>Alphaproteobacteria</taxon>
        <taxon>Hyphomicrobiales</taxon>
        <taxon>Stappiaceae</taxon>
        <taxon>Pseudovibrio</taxon>
    </lineage>
</organism>
<evidence type="ECO:0000313" key="2">
    <source>
        <dbReference type="Proteomes" id="UP000199598"/>
    </source>
</evidence>
<name>A0A1I3WQP0_9HYPH</name>
<keyword evidence="2" id="KW-1185">Reference proteome</keyword>
<proteinExistence type="predicted"/>
<dbReference type="RefSeq" id="WP_093517219.1">
    <property type="nucleotide sequence ID" value="NZ_FOSK01000002.1"/>
</dbReference>
<dbReference type="InterPro" id="IPR036287">
    <property type="entry name" value="Rv1873-like_sf"/>
</dbReference>
<gene>
    <name evidence="1" type="ORF">SAMN04488518_102125</name>
</gene>
<protein>
    <submittedName>
        <fullName evidence="1">Uncharacterized protein, DUF1810 family</fullName>
    </submittedName>
</protein>
<sequence>MVKTTKDDITRFVIAQDPVFSEVVQELSQGQKTSHWIWFIFPQLRELGRSSTAHFFGIADLEEAQRYLAYPLLASRLRGCSGLLLKYTDLTSKQILGEIDSLKVRSCATLFAYAADDPTVFHQLLEQFYQGQPCELTVDALKMPWKT</sequence>
<dbReference type="Proteomes" id="UP000199598">
    <property type="component" value="Unassembled WGS sequence"/>
</dbReference>